<dbReference type="InterPro" id="IPR032731">
    <property type="entry name" value="Arabino_trans_C"/>
</dbReference>
<feature type="transmembrane region" description="Helical" evidence="12">
    <location>
        <begin position="461"/>
        <end position="482"/>
    </location>
</feature>
<dbReference type="InterPro" id="IPR027451">
    <property type="entry name" value="EmbABC_dom1"/>
</dbReference>
<comment type="function">
    <text evidence="1">Arabinosyl transferase responsible for the polymerization of arabinose into the arabinan of arabinogalactan.</text>
</comment>
<feature type="domain" description="Arabinosyltransferas concanavalin like" evidence="15">
    <location>
        <begin position="56"/>
        <end position="214"/>
    </location>
</feature>
<evidence type="ECO:0000256" key="9">
    <source>
        <dbReference type="ARBA" id="ARBA00023136"/>
    </source>
</evidence>
<evidence type="ECO:0000256" key="3">
    <source>
        <dbReference type="ARBA" id="ARBA00008195"/>
    </source>
</evidence>
<keyword evidence="6 16" id="KW-0808">Transferase</keyword>
<evidence type="ECO:0000256" key="11">
    <source>
        <dbReference type="SAM" id="MobiDB-lite"/>
    </source>
</evidence>
<feature type="transmembrane region" description="Helical" evidence="12">
    <location>
        <begin position="695"/>
        <end position="713"/>
    </location>
</feature>
<feature type="transmembrane region" description="Helical" evidence="12">
    <location>
        <begin position="369"/>
        <end position="385"/>
    </location>
</feature>
<keyword evidence="8 12" id="KW-1133">Transmembrane helix</keyword>
<dbReference type="Gene3D" id="2.60.120.610">
    <property type="entry name" value="arabinofuranosyltransferase like domain"/>
    <property type="match status" value="1"/>
</dbReference>
<accession>A0A848L2X1</accession>
<evidence type="ECO:0000259" key="15">
    <source>
        <dbReference type="Pfam" id="PF17689"/>
    </source>
</evidence>
<dbReference type="GO" id="GO:0005886">
    <property type="term" value="C:plasma membrane"/>
    <property type="evidence" value="ECO:0007669"/>
    <property type="project" value="UniProtKB-SubCell"/>
</dbReference>
<dbReference type="Pfam" id="PF14896">
    <property type="entry name" value="Arabino_trans_C"/>
    <property type="match status" value="1"/>
</dbReference>
<evidence type="ECO:0000313" key="16">
    <source>
        <dbReference type="EMBL" id="NMO02901.1"/>
    </source>
</evidence>
<dbReference type="InterPro" id="IPR042486">
    <property type="entry name" value="Arabino_trans_C_2"/>
</dbReference>
<evidence type="ECO:0000256" key="2">
    <source>
        <dbReference type="ARBA" id="ARBA00004651"/>
    </source>
</evidence>
<dbReference type="Gene3D" id="3.40.190.160">
    <property type="match status" value="1"/>
</dbReference>
<keyword evidence="17" id="KW-1185">Reference proteome</keyword>
<feature type="compositionally biased region" description="Polar residues" evidence="11">
    <location>
        <begin position="810"/>
        <end position="827"/>
    </location>
</feature>
<name>A0A848L2X1_9ACTN</name>
<dbReference type="GO" id="GO:0071555">
    <property type="term" value="P:cell wall organization"/>
    <property type="evidence" value="ECO:0007669"/>
    <property type="project" value="UniProtKB-KW"/>
</dbReference>
<feature type="transmembrane region" description="Helical" evidence="12">
    <location>
        <begin position="614"/>
        <end position="633"/>
    </location>
</feature>
<dbReference type="Pfam" id="PF17689">
    <property type="entry name" value="Arabino_trans_N"/>
    <property type="match status" value="1"/>
</dbReference>
<keyword evidence="4" id="KW-1003">Cell membrane</keyword>
<gene>
    <name evidence="16" type="ORF">HH308_16940</name>
</gene>
<reference evidence="16 17" key="1">
    <citation type="submission" date="2020-04" db="EMBL/GenBank/DDBJ databases">
        <title>Gordonia sp. nov. TBRC 11910.</title>
        <authorList>
            <person name="Suriyachadkun C."/>
        </authorList>
    </citation>
    <scope>NUCLEOTIDE SEQUENCE [LARGE SCALE GENOMIC DNA]</scope>
    <source>
        <strain evidence="16 17">TBRC 11910</strain>
    </source>
</reference>
<feature type="region of interest" description="Disordered" evidence="11">
    <location>
        <begin position="787"/>
        <end position="827"/>
    </location>
</feature>
<feature type="domain" description="Arabinofuranosyltransferase central" evidence="13">
    <location>
        <begin position="218"/>
        <end position="676"/>
    </location>
</feature>
<keyword evidence="9 12" id="KW-0472">Membrane</keyword>
<feature type="transmembrane region" description="Helical" evidence="12">
    <location>
        <begin position="265"/>
        <end position="285"/>
    </location>
</feature>
<comment type="similarity">
    <text evidence="3">Belongs to the emb family.</text>
</comment>
<evidence type="ECO:0000256" key="4">
    <source>
        <dbReference type="ARBA" id="ARBA00022475"/>
    </source>
</evidence>
<feature type="transmembrane region" description="Helical" evidence="12">
    <location>
        <begin position="583"/>
        <end position="602"/>
    </location>
</feature>
<dbReference type="GO" id="GO:0052636">
    <property type="term" value="F:arabinosyltransferase activity"/>
    <property type="evidence" value="ECO:0007669"/>
    <property type="project" value="InterPro"/>
</dbReference>
<evidence type="ECO:0000256" key="6">
    <source>
        <dbReference type="ARBA" id="ARBA00022679"/>
    </source>
</evidence>
<evidence type="ECO:0000259" key="13">
    <source>
        <dbReference type="Pfam" id="PF04602"/>
    </source>
</evidence>
<comment type="subcellular location">
    <subcellularLocation>
        <location evidence="2">Cell membrane</location>
        <topology evidence="2">Multi-pass membrane protein</topology>
    </subcellularLocation>
</comment>
<dbReference type="Pfam" id="PF04602">
    <property type="entry name" value="Arabinose_trans"/>
    <property type="match status" value="1"/>
</dbReference>
<comment type="caution">
    <text evidence="16">The sequence shown here is derived from an EMBL/GenBank/DDBJ whole genome shotgun (WGS) entry which is preliminary data.</text>
</comment>
<dbReference type="Proteomes" id="UP000550729">
    <property type="component" value="Unassembled WGS sequence"/>
</dbReference>
<feature type="transmembrane region" description="Helical" evidence="12">
    <location>
        <begin position="32"/>
        <end position="51"/>
    </location>
</feature>
<dbReference type="EMBL" id="JABBNB010000018">
    <property type="protein sequence ID" value="NMO02901.1"/>
    <property type="molecule type" value="Genomic_DNA"/>
</dbReference>
<feature type="transmembrane region" description="Helical" evidence="12">
    <location>
        <begin position="221"/>
        <end position="244"/>
    </location>
</feature>
<feature type="transmembrane region" description="Helical" evidence="12">
    <location>
        <begin position="415"/>
        <end position="440"/>
    </location>
</feature>
<keyword evidence="10" id="KW-0961">Cell wall biogenesis/degradation</keyword>
<dbReference type="InterPro" id="IPR040920">
    <property type="entry name" value="Arabino_trans_N"/>
</dbReference>
<evidence type="ECO:0000259" key="14">
    <source>
        <dbReference type="Pfam" id="PF14896"/>
    </source>
</evidence>
<evidence type="ECO:0000256" key="8">
    <source>
        <dbReference type="ARBA" id="ARBA00022989"/>
    </source>
</evidence>
<proteinExistence type="inferred from homology"/>
<evidence type="ECO:0000256" key="1">
    <source>
        <dbReference type="ARBA" id="ARBA00003001"/>
    </source>
</evidence>
<dbReference type="Gene3D" id="2.60.120.940">
    <property type="entry name" value="EmbC, C-terminal domain, subdomain 2"/>
    <property type="match status" value="1"/>
</dbReference>
<organism evidence="16 17">
    <name type="scientific">Gordonia asplenii</name>
    <dbReference type="NCBI Taxonomy" id="2725283"/>
    <lineage>
        <taxon>Bacteria</taxon>
        <taxon>Bacillati</taxon>
        <taxon>Actinomycetota</taxon>
        <taxon>Actinomycetes</taxon>
        <taxon>Mycobacteriales</taxon>
        <taxon>Gordoniaceae</taxon>
        <taxon>Gordonia</taxon>
    </lineage>
</organism>
<feature type="region of interest" description="Disordered" evidence="11">
    <location>
        <begin position="1"/>
        <end position="20"/>
    </location>
</feature>
<feature type="domain" description="Arabinosyltransferase C-terminal" evidence="14">
    <location>
        <begin position="713"/>
        <end position="1092"/>
    </location>
</feature>
<dbReference type="GO" id="GO:0071766">
    <property type="term" value="P:Actinobacterium-type cell wall biogenesis"/>
    <property type="evidence" value="ECO:0007669"/>
    <property type="project" value="InterPro"/>
</dbReference>
<feature type="transmembrane region" description="Helical" evidence="12">
    <location>
        <begin position="653"/>
        <end position="675"/>
    </location>
</feature>
<feature type="transmembrane region" description="Helical" evidence="12">
    <location>
        <begin position="557"/>
        <end position="577"/>
    </location>
</feature>
<evidence type="ECO:0000256" key="12">
    <source>
        <dbReference type="SAM" id="Phobius"/>
    </source>
</evidence>
<evidence type="ECO:0000256" key="7">
    <source>
        <dbReference type="ARBA" id="ARBA00022692"/>
    </source>
</evidence>
<evidence type="ECO:0000256" key="10">
    <source>
        <dbReference type="ARBA" id="ARBA00023316"/>
    </source>
</evidence>
<dbReference type="InterPro" id="IPR007680">
    <property type="entry name" value="Arabino_trans_central"/>
</dbReference>
<evidence type="ECO:0000256" key="5">
    <source>
        <dbReference type="ARBA" id="ARBA00022676"/>
    </source>
</evidence>
<feature type="transmembrane region" description="Helical" evidence="12">
    <location>
        <begin position="336"/>
        <end position="357"/>
    </location>
</feature>
<sequence>MTDSIDPTEGDSAKSMTAQPDSAARRIKRIQLVAVVAGAIGVLLAVLSPLLPVKYSNTQLNWPQSGTVGNVVAPNVAYAPLKLDLTVPCTLAASLPKTGGVLVSTVPSAGVEASKVGLFVRATGDSIQVTQRNTLLLNTPRAAAQDNPNCRIVVHADTTGTSGRIDGVSGTDGKPLQFTVADPDARPQIIGVYTDLPKTAPTEGLSFSSTIDMRFSSSPTLLKGVLLVVGVLMTVVSIVALGMLDARDGRKLRRLVPKRWWRPKFVDVTVVAILAVWLFIGGNTADDGYQVTVGRVAGDAGYLVNYYRYFGAPQDPFGWHYRYLSLWMEVSTATPWLRLLPFLFAVAGWFLISRAAVPRLGPALRSSSVVMWAAALGFLAVWLPFNNGLRIEPFLTVGTLLTWLLVERAIQSGRFLPLALAIICAAGTLTVHPAGAIAILPLITGLRPLMRHLLIRRRRDGLWPILIPILASGLVILIAIFADQTLATILEGVKVQGIVGPTNKWWNEGMRYYILLNPTPDGSIARRVGVFVTFLSLLIIVLILLQRRRVRGVVSAPLWRLVGVMSGAVVVLAFVPTKATHQMGAFACLTGVLAAAATAFISPEVMKRRCNRTFIAAACAYALAIAFAGRNQWWYVGSYGIPWADDTPAIHGIGLYVVILAVAVALTALGAWQYFRDDRSSGSVDAGRLSFLQRLPNKSIAIICAAILAFTFVSEAKAIYSQRNSWSWAKSNADAFGGKTCALADAVLVERDANAGVLGAARVAGQAPKSALAALLGSGATGFEPNAVSSTLDSDSDSDSTDTALVDPTATGTDQSADTPGRTNTVSTVKRPFGLSAQAAPIVGTYGVSSGQGHLTSDWYQLPAASPDAPLITMSVAGNVEYVDELNVVQTGQKVRLQFGRVDADGTVTPLSMMTPLGINHTAPKWQNLRFPRSSAPPKATVVRVVADDSAGDADKWIALTPPRVSKMVTLNSLVGSDDPVLLDWEVALAFPCQRPARIVNGVWEVPKWRIEPDAEGERVNSQRWMAGDYGGPLGVVENDLRPTTLPTYLRNGWAKDWGNLIQLVPLVPQTVAQLSVEPDVRSGWWTPGPMRAVTN</sequence>
<evidence type="ECO:0000313" key="17">
    <source>
        <dbReference type="Proteomes" id="UP000550729"/>
    </source>
</evidence>
<keyword evidence="5" id="KW-0328">Glycosyltransferase</keyword>
<dbReference type="AlphaFoldDB" id="A0A848L2X1"/>
<protein>
    <submittedName>
        <fullName evidence="16">Arabinosyltransferase</fullName>
    </submittedName>
</protein>
<keyword evidence="7 12" id="KW-0812">Transmembrane</keyword>
<feature type="transmembrane region" description="Helical" evidence="12">
    <location>
        <begin position="524"/>
        <end position="545"/>
    </location>
</feature>